<gene>
    <name evidence="2" type="ORF">IPN02_19395</name>
</gene>
<name>A0A936TGB7_9ACTN</name>
<reference evidence="2 3" key="1">
    <citation type="submission" date="2020-10" db="EMBL/GenBank/DDBJ databases">
        <title>Connecting structure to function with the recovery of over 1000 high-quality activated sludge metagenome-assembled genomes encoding full-length rRNA genes using long-read sequencing.</title>
        <authorList>
            <person name="Singleton C.M."/>
            <person name="Petriglieri F."/>
            <person name="Kristensen J.M."/>
            <person name="Kirkegaard R.H."/>
            <person name="Michaelsen T.Y."/>
            <person name="Andersen M.H."/>
            <person name="Karst S.M."/>
            <person name="Dueholm M.S."/>
            <person name="Nielsen P.H."/>
            <person name="Albertsen M."/>
        </authorList>
    </citation>
    <scope>NUCLEOTIDE SEQUENCE [LARGE SCALE GENOMIC DNA]</scope>
    <source>
        <strain evidence="2">Lyne_18-Q3-R50-59_MAXAC.006</strain>
    </source>
</reference>
<sequence length="110" mass="11394">MGLEPRALRRATTGSTRLSGPITRAASTSVSTSAISAGCRRWLGSDSTRRARGTALRASATVGWLWASTATRAPGATSALTRAASASEARFHSAKVQLRSPKARAIVRGA</sequence>
<feature type="region of interest" description="Disordered" evidence="1">
    <location>
        <begin position="1"/>
        <end position="21"/>
    </location>
</feature>
<protein>
    <submittedName>
        <fullName evidence="2">Uncharacterized protein</fullName>
    </submittedName>
</protein>
<dbReference type="EMBL" id="JADJZA010000011">
    <property type="protein sequence ID" value="MBK9298947.1"/>
    <property type="molecule type" value="Genomic_DNA"/>
</dbReference>
<accession>A0A936TGB7</accession>
<organism evidence="2 3">
    <name type="scientific">Candidatus Neomicrothrix subdominans</name>
    <dbReference type="NCBI Taxonomy" id="2954438"/>
    <lineage>
        <taxon>Bacteria</taxon>
        <taxon>Bacillati</taxon>
        <taxon>Actinomycetota</taxon>
        <taxon>Acidimicrobiia</taxon>
        <taxon>Acidimicrobiales</taxon>
        <taxon>Microthrixaceae</taxon>
        <taxon>Candidatus Neomicrothrix</taxon>
    </lineage>
</organism>
<comment type="caution">
    <text evidence="2">The sequence shown here is derived from an EMBL/GenBank/DDBJ whole genome shotgun (WGS) entry which is preliminary data.</text>
</comment>
<evidence type="ECO:0000313" key="2">
    <source>
        <dbReference type="EMBL" id="MBK9298947.1"/>
    </source>
</evidence>
<dbReference type="AlphaFoldDB" id="A0A936TGB7"/>
<dbReference type="Proteomes" id="UP000727993">
    <property type="component" value="Unassembled WGS sequence"/>
</dbReference>
<evidence type="ECO:0000256" key="1">
    <source>
        <dbReference type="SAM" id="MobiDB-lite"/>
    </source>
</evidence>
<evidence type="ECO:0000313" key="3">
    <source>
        <dbReference type="Proteomes" id="UP000727993"/>
    </source>
</evidence>
<proteinExistence type="predicted"/>